<keyword evidence="4" id="KW-0067">ATP-binding</keyword>
<proteinExistence type="predicted"/>
<evidence type="ECO:0000313" key="6">
    <source>
        <dbReference type="EMBL" id="HGQ77977.1"/>
    </source>
</evidence>
<gene>
    <name evidence="6" type="ORF">ENU12_08810</name>
</gene>
<evidence type="ECO:0000256" key="1">
    <source>
        <dbReference type="ARBA" id="ARBA00022741"/>
    </source>
</evidence>
<evidence type="ECO:0000256" key="2">
    <source>
        <dbReference type="ARBA" id="ARBA00022801"/>
    </source>
</evidence>
<name>A0A7V4CPA2_FERPE</name>
<dbReference type="EMBL" id="DTBH01000180">
    <property type="protein sequence ID" value="HGQ77977.1"/>
    <property type="molecule type" value="Genomic_DNA"/>
</dbReference>
<dbReference type="Gene3D" id="1.10.486.10">
    <property type="entry name" value="PCRA, domain 4"/>
    <property type="match status" value="1"/>
</dbReference>
<dbReference type="InterPro" id="IPR014017">
    <property type="entry name" value="DNA_helicase_UvrD-like_C"/>
</dbReference>
<dbReference type="GO" id="GO:0016787">
    <property type="term" value="F:hydrolase activity"/>
    <property type="evidence" value="ECO:0007669"/>
    <property type="project" value="UniProtKB-KW"/>
</dbReference>
<dbReference type="AlphaFoldDB" id="A0A7V4CPA2"/>
<evidence type="ECO:0000256" key="3">
    <source>
        <dbReference type="ARBA" id="ARBA00022806"/>
    </source>
</evidence>
<reference evidence="6" key="1">
    <citation type="journal article" date="2020" name="mSystems">
        <title>Genome- and Community-Level Interaction Insights into Carbon Utilization and Element Cycling Functions of Hydrothermarchaeota in Hydrothermal Sediment.</title>
        <authorList>
            <person name="Zhou Z."/>
            <person name="Liu Y."/>
            <person name="Xu W."/>
            <person name="Pan J."/>
            <person name="Luo Z.H."/>
            <person name="Li M."/>
        </authorList>
    </citation>
    <scope>NUCLEOTIDE SEQUENCE [LARGE SCALE GENOMIC DNA]</scope>
    <source>
        <strain evidence="6">SpSt-640</strain>
    </source>
</reference>
<accession>A0A7V4CPA2</accession>
<evidence type="ECO:0000259" key="5">
    <source>
        <dbReference type="Pfam" id="PF13361"/>
    </source>
</evidence>
<dbReference type="Pfam" id="PF13361">
    <property type="entry name" value="UvrD_C"/>
    <property type="match status" value="1"/>
</dbReference>
<feature type="domain" description="UvrD-like helicase C-terminal" evidence="5">
    <location>
        <begin position="32"/>
        <end position="84"/>
    </location>
</feature>
<comment type="caution">
    <text evidence="6">The sequence shown here is derived from an EMBL/GenBank/DDBJ whole genome shotgun (WGS) entry which is preliminary data.</text>
</comment>
<sequence>MPLTFASEYASSKDLIDDITLTSDALSLGNFDNSHNLEISTTDAITLSTVHQAVGKERKIVFIVGANPGDFPDSRSVQEGLIEKE</sequence>
<dbReference type="GO" id="GO:0005524">
    <property type="term" value="F:ATP binding"/>
    <property type="evidence" value="ECO:0007669"/>
    <property type="project" value="UniProtKB-KW"/>
</dbReference>
<keyword evidence="2" id="KW-0378">Hydrolase</keyword>
<dbReference type="GO" id="GO:0004386">
    <property type="term" value="F:helicase activity"/>
    <property type="evidence" value="ECO:0007669"/>
    <property type="project" value="UniProtKB-KW"/>
</dbReference>
<dbReference type="InterPro" id="IPR027417">
    <property type="entry name" value="P-loop_NTPase"/>
</dbReference>
<dbReference type="SUPFAM" id="SSF52540">
    <property type="entry name" value="P-loop containing nucleoside triphosphate hydrolases"/>
    <property type="match status" value="1"/>
</dbReference>
<dbReference type="Gene3D" id="3.40.50.300">
    <property type="entry name" value="P-loop containing nucleotide triphosphate hydrolases"/>
    <property type="match status" value="1"/>
</dbReference>
<organism evidence="6">
    <name type="scientific">Fervidobacterium pennivorans</name>
    <dbReference type="NCBI Taxonomy" id="93466"/>
    <lineage>
        <taxon>Bacteria</taxon>
        <taxon>Thermotogati</taxon>
        <taxon>Thermotogota</taxon>
        <taxon>Thermotogae</taxon>
        <taxon>Thermotogales</taxon>
        <taxon>Fervidobacteriaceae</taxon>
        <taxon>Fervidobacterium</taxon>
    </lineage>
</organism>
<keyword evidence="3" id="KW-0347">Helicase</keyword>
<evidence type="ECO:0000256" key="4">
    <source>
        <dbReference type="ARBA" id="ARBA00022840"/>
    </source>
</evidence>
<protein>
    <recommendedName>
        <fullName evidence="5">UvrD-like helicase C-terminal domain-containing protein</fullName>
    </recommendedName>
</protein>
<keyword evidence="1" id="KW-0547">Nucleotide-binding</keyword>